<sequence length="242" mass="28008">MNERLKILRETLNLSQEEFGNRVGIKSRAHISSMEKGRRDIIDRTIRDICREYNVNEHWFRTGEGPMFKESSDSVDTLHELIRSFDIEQLELMKECLNMIIKEKESDKCNILNFQRTVTRPVYDLPASAGTGQFLDGYSYTNMEFPENVVPLNSTFGVRIAGDSMEPEYFDQDIVFVRQQPVLTDGDIGIFVLNGEGYLKQFEIMDDGYSLISLNNKYPDMRITEGCDFRIVGKVLGKWSDR</sequence>
<dbReference type="InterPro" id="IPR036286">
    <property type="entry name" value="LexA/Signal_pep-like_sf"/>
</dbReference>
<keyword evidence="6" id="KW-1185">Reference proteome</keyword>
<dbReference type="InterPro" id="IPR015927">
    <property type="entry name" value="Peptidase_S24_S26A/B/C"/>
</dbReference>
<dbReference type="Proteomes" id="UP001215087">
    <property type="component" value="Unassembled WGS sequence"/>
</dbReference>
<evidence type="ECO:0000313" key="6">
    <source>
        <dbReference type="Proteomes" id="UP001215087"/>
    </source>
</evidence>
<dbReference type="EMBL" id="JAQSVD010000011">
    <property type="protein sequence ID" value="MDE1471937.1"/>
    <property type="molecule type" value="Genomic_DNA"/>
</dbReference>
<dbReference type="SUPFAM" id="SSF47413">
    <property type="entry name" value="lambda repressor-like DNA-binding domains"/>
    <property type="match status" value="1"/>
</dbReference>
<evidence type="ECO:0000256" key="1">
    <source>
        <dbReference type="ARBA" id="ARBA00023015"/>
    </source>
</evidence>
<dbReference type="InterPro" id="IPR039418">
    <property type="entry name" value="LexA-like"/>
</dbReference>
<dbReference type="SUPFAM" id="SSF51306">
    <property type="entry name" value="LexA/Signal peptidase"/>
    <property type="match status" value="1"/>
</dbReference>
<protein>
    <submittedName>
        <fullName evidence="5">XRE family transcriptional regulator</fullName>
    </submittedName>
</protein>
<dbReference type="Pfam" id="PF01381">
    <property type="entry name" value="HTH_3"/>
    <property type="match status" value="1"/>
</dbReference>
<reference evidence="5 6" key="1">
    <citation type="submission" date="2023-02" db="EMBL/GenBank/DDBJ databases">
        <title>Comparative genome analysis of Eubacterium limosum species.</title>
        <authorList>
            <person name="Bak J.E."/>
        </authorList>
    </citation>
    <scope>NUCLEOTIDE SEQUENCE [LARGE SCALE GENOMIC DNA]</scope>
    <source>
        <strain evidence="5 6">KGMB01548</strain>
    </source>
</reference>
<dbReference type="InterPro" id="IPR010982">
    <property type="entry name" value="Lambda_DNA-bd_dom_sf"/>
</dbReference>
<dbReference type="InterPro" id="IPR001387">
    <property type="entry name" value="Cro/C1-type_HTH"/>
</dbReference>
<proteinExistence type="predicted"/>
<dbReference type="Gene3D" id="1.10.260.40">
    <property type="entry name" value="lambda repressor-like DNA-binding domains"/>
    <property type="match status" value="1"/>
</dbReference>
<evidence type="ECO:0000313" key="5">
    <source>
        <dbReference type="EMBL" id="MDE1471937.1"/>
    </source>
</evidence>
<keyword evidence="3" id="KW-0804">Transcription</keyword>
<dbReference type="Gene3D" id="2.10.109.10">
    <property type="entry name" value="Umud Fragment, subunit A"/>
    <property type="match status" value="1"/>
</dbReference>
<accession>A0ABT5UWN3</accession>
<dbReference type="SMART" id="SM00530">
    <property type="entry name" value="HTH_XRE"/>
    <property type="match status" value="1"/>
</dbReference>
<feature type="domain" description="HTH cro/C1-type" evidence="4">
    <location>
        <begin position="5"/>
        <end position="60"/>
    </location>
</feature>
<evidence type="ECO:0000256" key="2">
    <source>
        <dbReference type="ARBA" id="ARBA00023125"/>
    </source>
</evidence>
<name>A0ABT5UWN3_EUBLI</name>
<evidence type="ECO:0000256" key="3">
    <source>
        <dbReference type="ARBA" id="ARBA00023163"/>
    </source>
</evidence>
<dbReference type="PANTHER" id="PTHR40661">
    <property type="match status" value="1"/>
</dbReference>
<evidence type="ECO:0000259" key="4">
    <source>
        <dbReference type="PROSITE" id="PS50943"/>
    </source>
</evidence>
<dbReference type="PROSITE" id="PS50943">
    <property type="entry name" value="HTH_CROC1"/>
    <property type="match status" value="1"/>
</dbReference>
<dbReference type="CDD" id="cd06529">
    <property type="entry name" value="S24_LexA-like"/>
    <property type="match status" value="1"/>
</dbReference>
<keyword evidence="2" id="KW-0238">DNA-binding</keyword>
<dbReference type="RefSeq" id="WP_227208656.1">
    <property type="nucleotide sequence ID" value="NZ_JAJCLO010000013.1"/>
</dbReference>
<gene>
    <name evidence="5" type="ORF">PTZ04_16885</name>
</gene>
<keyword evidence="1" id="KW-0805">Transcription regulation</keyword>
<dbReference type="Pfam" id="PF00717">
    <property type="entry name" value="Peptidase_S24"/>
    <property type="match status" value="1"/>
</dbReference>
<comment type="caution">
    <text evidence="5">The sequence shown here is derived from an EMBL/GenBank/DDBJ whole genome shotgun (WGS) entry which is preliminary data.</text>
</comment>
<organism evidence="5 6">
    <name type="scientific">Eubacterium limosum</name>
    <dbReference type="NCBI Taxonomy" id="1736"/>
    <lineage>
        <taxon>Bacteria</taxon>
        <taxon>Bacillati</taxon>
        <taxon>Bacillota</taxon>
        <taxon>Clostridia</taxon>
        <taxon>Eubacteriales</taxon>
        <taxon>Eubacteriaceae</taxon>
        <taxon>Eubacterium</taxon>
    </lineage>
</organism>
<dbReference type="PANTHER" id="PTHR40661:SF1">
    <property type="entry name" value="HTH CRO_C1-TYPE DOMAIN-CONTAINING PROTEIN"/>
    <property type="match status" value="1"/>
</dbReference>
<dbReference type="CDD" id="cd00093">
    <property type="entry name" value="HTH_XRE"/>
    <property type="match status" value="1"/>
</dbReference>